<evidence type="ECO:0000256" key="1">
    <source>
        <dbReference type="ARBA" id="ARBA00004651"/>
    </source>
</evidence>
<keyword evidence="8 9" id="KW-0472">Membrane</keyword>
<reference evidence="13" key="1">
    <citation type="submission" date="2017-10" db="EMBL/GenBank/DDBJ databases">
        <authorList>
            <person name="Toshchakov S.V."/>
            <person name="Goeva M.A."/>
        </authorList>
    </citation>
    <scope>NUCLEOTIDE SEQUENCE [LARGE SCALE GENOMIC DNA]</scope>
    <source>
        <strain evidence="13">JR1/69-1-13</strain>
    </source>
</reference>
<evidence type="ECO:0000256" key="6">
    <source>
        <dbReference type="ARBA" id="ARBA00022840"/>
    </source>
</evidence>
<evidence type="ECO:0000256" key="2">
    <source>
        <dbReference type="ARBA" id="ARBA00022448"/>
    </source>
</evidence>
<dbReference type="FunFam" id="3.40.50.300:FF:000221">
    <property type="entry name" value="Multidrug ABC transporter ATP-binding protein"/>
    <property type="match status" value="1"/>
</dbReference>
<evidence type="ECO:0000256" key="4">
    <source>
        <dbReference type="ARBA" id="ARBA00022692"/>
    </source>
</evidence>
<evidence type="ECO:0000256" key="3">
    <source>
        <dbReference type="ARBA" id="ARBA00022475"/>
    </source>
</evidence>
<evidence type="ECO:0000256" key="8">
    <source>
        <dbReference type="ARBA" id="ARBA00023136"/>
    </source>
</evidence>
<dbReference type="Gene3D" id="3.40.50.300">
    <property type="entry name" value="P-loop containing nucleotide triphosphate hydrolases"/>
    <property type="match status" value="1"/>
</dbReference>
<dbReference type="InterPro" id="IPR027417">
    <property type="entry name" value="P-loop_NTPase"/>
</dbReference>
<evidence type="ECO:0000313" key="12">
    <source>
        <dbReference type="EMBL" id="PWC27275.1"/>
    </source>
</evidence>
<dbReference type="SUPFAM" id="SSF52540">
    <property type="entry name" value="P-loop containing nucleoside triphosphate hydrolases"/>
    <property type="match status" value="1"/>
</dbReference>
<dbReference type="CDD" id="cd18552">
    <property type="entry name" value="ABC_6TM_MsbA_like"/>
    <property type="match status" value="1"/>
</dbReference>
<feature type="transmembrane region" description="Helical" evidence="9">
    <location>
        <begin position="144"/>
        <end position="164"/>
    </location>
</feature>
<dbReference type="PROSITE" id="PS00211">
    <property type="entry name" value="ABC_TRANSPORTER_1"/>
    <property type="match status" value="1"/>
</dbReference>
<evidence type="ECO:0000256" key="9">
    <source>
        <dbReference type="SAM" id="Phobius"/>
    </source>
</evidence>
<protein>
    <submittedName>
        <fullName evidence="12">ABC transporter permease</fullName>
    </submittedName>
</protein>
<dbReference type="PANTHER" id="PTHR43394">
    <property type="entry name" value="ATP-DEPENDENT PERMEASE MDL1, MITOCHONDRIAL"/>
    <property type="match status" value="1"/>
</dbReference>
<dbReference type="InterPro" id="IPR003439">
    <property type="entry name" value="ABC_transporter-like_ATP-bd"/>
</dbReference>
<keyword evidence="2" id="KW-0813">Transport</keyword>
<dbReference type="InterPro" id="IPR011527">
    <property type="entry name" value="ABC1_TM_dom"/>
</dbReference>
<feature type="domain" description="ABC transporter" evidence="10">
    <location>
        <begin position="345"/>
        <end position="582"/>
    </location>
</feature>
<evidence type="ECO:0000256" key="5">
    <source>
        <dbReference type="ARBA" id="ARBA00022741"/>
    </source>
</evidence>
<evidence type="ECO:0000259" key="10">
    <source>
        <dbReference type="PROSITE" id="PS50893"/>
    </source>
</evidence>
<gene>
    <name evidence="12" type="ORF">CR165_18515</name>
</gene>
<feature type="domain" description="ABC transmembrane type-1" evidence="11">
    <location>
        <begin position="31"/>
        <end position="311"/>
    </location>
</feature>
<dbReference type="PROSITE" id="PS50929">
    <property type="entry name" value="ABC_TM1F"/>
    <property type="match status" value="1"/>
</dbReference>
<dbReference type="GO" id="GO:0005524">
    <property type="term" value="F:ATP binding"/>
    <property type="evidence" value="ECO:0007669"/>
    <property type="project" value="UniProtKB-KW"/>
</dbReference>
<dbReference type="PANTHER" id="PTHR43394:SF1">
    <property type="entry name" value="ATP-BINDING CASSETTE SUB-FAMILY B MEMBER 10, MITOCHONDRIAL"/>
    <property type="match status" value="1"/>
</dbReference>
<evidence type="ECO:0000313" key="13">
    <source>
        <dbReference type="Proteomes" id="UP000245048"/>
    </source>
</evidence>
<feature type="transmembrane region" description="Helical" evidence="9">
    <location>
        <begin position="170"/>
        <end position="187"/>
    </location>
</feature>
<dbReference type="PROSITE" id="PS50893">
    <property type="entry name" value="ABC_TRANSPORTER_2"/>
    <property type="match status" value="1"/>
</dbReference>
<evidence type="ECO:0000259" key="11">
    <source>
        <dbReference type="PROSITE" id="PS50929"/>
    </source>
</evidence>
<dbReference type="InterPro" id="IPR036640">
    <property type="entry name" value="ABC1_TM_sf"/>
</dbReference>
<dbReference type="SMART" id="SM00382">
    <property type="entry name" value="AAA"/>
    <property type="match status" value="1"/>
</dbReference>
<keyword evidence="13" id="KW-1185">Reference proteome</keyword>
<sequence>MAKALPPPETSKALLARLWHDYVRHHRGGILLALLCTAALAGFTALYPLVIQQAFDLFTEGDGRIVWLVPPVIVVITALKSLAQYGQAVSVQAVVLRVIESLQNDLFRSLTRTDLALVAREAPARYAARFTADAQAIREALTKAINGLADGLTVVGLVASMIWLDWHMSLILVVLYPIAVVPVMRLGKRIRRASGGMQERVGETAAILTESFAAARVVRSYGLEAQEEGRAARAFADLRQALLTIARTRAKLDPILEALGGIAVAGVLAFVGWKVSTGRGTVGEFTGFITALLLATRPMRALGSLNAALQEGFGGLIRVFGVMDRPPRITERPGARPLPEGAGRLAFEAVGFHYEGEEGGPPALSGLSFAAEPGQTVALVGPSGAGKSTALTLLPRLYDATEGRILLDGADIRDVTLASLRAAIAYVGQEAVLFDDTALANIAYGHPGAGRAAVEEAARAAAAHDFITALPRGYDTVLGPGGSRLSGGQRQRIALARALLRNPRVLLLDEATSALDAENEAAIGRALERLRAGRTTLVVAHRLSTVQQADRIVVMREGRAVEQGRHAELMARDGLYARMVRTQAFSVETA</sequence>
<dbReference type="EMBL" id="PDOA01000016">
    <property type="protein sequence ID" value="PWC27275.1"/>
    <property type="molecule type" value="Genomic_DNA"/>
</dbReference>
<dbReference type="InterPro" id="IPR039421">
    <property type="entry name" value="Type_1_exporter"/>
</dbReference>
<dbReference type="Proteomes" id="UP000245048">
    <property type="component" value="Unassembled WGS sequence"/>
</dbReference>
<comment type="subcellular location">
    <subcellularLocation>
        <location evidence="1">Cell membrane</location>
        <topology evidence="1">Multi-pass membrane protein</topology>
    </subcellularLocation>
</comment>
<keyword evidence="3" id="KW-1003">Cell membrane</keyword>
<accession>A0A2U1V047</accession>
<evidence type="ECO:0000256" key="7">
    <source>
        <dbReference type="ARBA" id="ARBA00022989"/>
    </source>
</evidence>
<keyword evidence="4 9" id="KW-0812">Transmembrane</keyword>
<dbReference type="GO" id="GO:0016887">
    <property type="term" value="F:ATP hydrolysis activity"/>
    <property type="evidence" value="ECO:0007669"/>
    <property type="project" value="InterPro"/>
</dbReference>
<dbReference type="AlphaFoldDB" id="A0A2U1V047"/>
<keyword evidence="5" id="KW-0547">Nucleotide-binding</keyword>
<dbReference type="OrthoDB" id="5288404at2"/>
<dbReference type="Pfam" id="PF00005">
    <property type="entry name" value="ABC_tran"/>
    <property type="match status" value="1"/>
</dbReference>
<dbReference type="Pfam" id="PF00664">
    <property type="entry name" value="ABC_membrane"/>
    <property type="match status" value="1"/>
</dbReference>
<dbReference type="SUPFAM" id="SSF90123">
    <property type="entry name" value="ABC transporter transmembrane region"/>
    <property type="match status" value="1"/>
</dbReference>
<dbReference type="GO" id="GO:0005886">
    <property type="term" value="C:plasma membrane"/>
    <property type="evidence" value="ECO:0007669"/>
    <property type="project" value="UniProtKB-SubCell"/>
</dbReference>
<dbReference type="Gene3D" id="1.20.1560.10">
    <property type="entry name" value="ABC transporter type 1, transmembrane domain"/>
    <property type="match status" value="1"/>
</dbReference>
<proteinExistence type="predicted"/>
<organism evidence="12 13">
    <name type="scientific">Teichococcus aestuarii</name>
    <dbReference type="NCBI Taxonomy" id="568898"/>
    <lineage>
        <taxon>Bacteria</taxon>
        <taxon>Pseudomonadati</taxon>
        <taxon>Pseudomonadota</taxon>
        <taxon>Alphaproteobacteria</taxon>
        <taxon>Acetobacterales</taxon>
        <taxon>Roseomonadaceae</taxon>
        <taxon>Roseomonas</taxon>
    </lineage>
</organism>
<feature type="transmembrane region" description="Helical" evidence="9">
    <location>
        <begin position="255"/>
        <end position="273"/>
    </location>
</feature>
<dbReference type="RefSeq" id="WP_109518438.1">
    <property type="nucleotide sequence ID" value="NZ_PDOA01000016.1"/>
</dbReference>
<feature type="transmembrane region" description="Helical" evidence="9">
    <location>
        <begin position="30"/>
        <end position="50"/>
    </location>
</feature>
<feature type="transmembrane region" description="Helical" evidence="9">
    <location>
        <begin position="65"/>
        <end position="83"/>
    </location>
</feature>
<keyword evidence="6" id="KW-0067">ATP-binding</keyword>
<dbReference type="GO" id="GO:0015421">
    <property type="term" value="F:ABC-type oligopeptide transporter activity"/>
    <property type="evidence" value="ECO:0007669"/>
    <property type="project" value="TreeGrafter"/>
</dbReference>
<dbReference type="InterPro" id="IPR017871">
    <property type="entry name" value="ABC_transporter-like_CS"/>
</dbReference>
<name>A0A2U1V047_9PROT</name>
<dbReference type="InterPro" id="IPR003593">
    <property type="entry name" value="AAA+_ATPase"/>
</dbReference>
<keyword evidence="7 9" id="KW-1133">Transmembrane helix</keyword>
<comment type="caution">
    <text evidence="12">The sequence shown here is derived from an EMBL/GenBank/DDBJ whole genome shotgun (WGS) entry which is preliminary data.</text>
</comment>